<comment type="similarity">
    <text evidence="2">Belongs to the tyrosyl-DNA phosphodiesterase family.</text>
</comment>
<dbReference type="PANTHER" id="PTHR12415">
    <property type="entry name" value="TYROSYL-DNA PHOSPHODIESTERASE 1"/>
    <property type="match status" value="1"/>
</dbReference>
<keyword evidence="7" id="KW-0234">DNA repair</keyword>
<dbReference type="Pfam" id="PF06087">
    <property type="entry name" value="Tyr-DNA_phospho"/>
    <property type="match status" value="2"/>
</dbReference>
<dbReference type="InterPro" id="IPR019406">
    <property type="entry name" value="APLF_PBZ"/>
</dbReference>
<accession>T1JFN0</accession>
<evidence type="ECO:0000256" key="7">
    <source>
        <dbReference type="ARBA" id="ARBA00023204"/>
    </source>
</evidence>
<protein>
    <recommendedName>
        <fullName evidence="12">PBZ-type domain-containing protein</fullName>
    </recommendedName>
</protein>
<feature type="compositionally biased region" description="Basic and acidic residues" evidence="11">
    <location>
        <begin position="32"/>
        <end position="44"/>
    </location>
</feature>
<comment type="subcellular location">
    <subcellularLocation>
        <location evidence="1">Nucleus</location>
    </subcellularLocation>
</comment>
<evidence type="ECO:0000256" key="9">
    <source>
        <dbReference type="PIRSR" id="PIRSR610347-1"/>
    </source>
</evidence>
<dbReference type="GO" id="GO:0005634">
    <property type="term" value="C:nucleus"/>
    <property type="evidence" value="ECO:0007669"/>
    <property type="project" value="UniProtKB-SubCell"/>
</dbReference>
<dbReference type="GO" id="GO:0003697">
    <property type="term" value="F:single-stranded DNA binding"/>
    <property type="evidence" value="ECO:0007669"/>
    <property type="project" value="TreeGrafter"/>
</dbReference>
<keyword evidence="3" id="KW-0540">Nuclease</keyword>
<evidence type="ECO:0000313" key="13">
    <source>
        <dbReference type="EnsemblMetazoa" id="SMAR012644-PA"/>
    </source>
</evidence>
<reference evidence="13" key="2">
    <citation type="submission" date="2015-02" db="UniProtKB">
        <authorList>
            <consortium name="EnsemblMetazoa"/>
        </authorList>
    </citation>
    <scope>IDENTIFICATION</scope>
</reference>
<reference evidence="14" key="1">
    <citation type="submission" date="2011-05" db="EMBL/GenBank/DDBJ databases">
        <authorList>
            <person name="Richards S.R."/>
            <person name="Qu J."/>
            <person name="Jiang H."/>
            <person name="Jhangiani S.N."/>
            <person name="Agravi P."/>
            <person name="Goodspeed R."/>
            <person name="Gross S."/>
            <person name="Mandapat C."/>
            <person name="Jackson L."/>
            <person name="Mathew T."/>
            <person name="Pu L."/>
            <person name="Thornton R."/>
            <person name="Saada N."/>
            <person name="Wilczek-Boney K.B."/>
            <person name="Lee S."/>
            <person name="Kovar C."/>
            <person name="Wu Y."/>
            <person name="Scherer S.E."/>
            <person name="Worley K.C."/>
            <person name="Muzny D.M."/>
            <person name="Gibbs R."/>
        </authorList>
    </citation>
    <scope>NUCLEOTIDE SEQUENCE</scope>
    <source>
        <strain evidence="14">Brora</strain>
    </source>
</reference>
<dbReference type="OMA" id="PLIKECW"/>
<keyword evidence="4" id="KW-0227">DNA damage</keyword>
<keyword evidence="14" id="KW-1185">Reference proteome</keyword>
<feature type="domain" description="PBZ-type" evidence="12">
    <location>
        <begin position="120"/>
        <end position="141"/>
    </location>
</feature>
<feature type="binding site" evidence="10">
    <location>
        <position position="271"/>
    </location>
    <ligand>
        <name>substrate</name>
    </ligand>
</feature>
<dbReference type="eggNOG" id="KOG2031">
    <property type="taxonomic scope" value="Eukaryota"/>
</dbReference>
<dbReference type="STRING" id="126957.T1JFN0"/>
<dbReference type="Pfam" id="PF10283">
    <property type="entry name" value="zf-CCHH"/>
    <property type="match status" value="1"/>
</dbReference>
<keyword evidence="5" id="KW-0378">Hydrolase</keyword>
<organism evidence="13 14">
    <name type="scientific">Strigamia maritima</name>
    <name type="common">European centipede</name>
    <name type="synonym">Geophilus maritimus</name>
    <dbReference type="NCBI Taxonomy" id="126957"/>
    <lineage>
        <taxon>Eukaryota</taxon>
        <taxon>Metazoa</taxon>
        <taxon>Ecdysozoa</taxon>
        <taxon>Arthropoda</taxon>
        <taxon>Myriapoda</taxon>
        <taxon>Chilopoda</taxon>
        <taxon>Pleurostigmophora</taxon>
        <taxon>Geophilomorpha</taxon>
        <taxon>Linotaeniidae</taxon>
        <taxon>Strigamia</taxon>
    </lineage>
</organism>
<evidence type="ECO:0000259" key="12">
    <source>
        <dbReference type="Pfam" id="PF10283"/>
    </source>
</evidence>
<evidence type="ECO:0000256" key="3">
    <source>
        <dbReference type="ARBA" id="ARBA00022722"/>
    </source>
</evidence>
<feature type="active site" description="Nucleophile" evidence="9">
    <location>
        <position position="269"/>
    </location>
</feature>
<evidence type="ECO:0000313" key="14">
    <source>
        <dbReference type="Proteomes" id="UP000014500"/>
    </source>
</evidence>
<dbReference type="SUPFAM" id="SSF56024">
    <property type="entry name" value="Phospholipase D/nuclease"/>
    <property type="match status" value="2"/>
</dbReference>
<dbReference type="EMBL" id="JH432179">
    <property type="status" value="NOT_ANNOTATED_CDS"/>
    <property type="molecule type" value="Genomic_DNA"/>
</dbReference>
<evidence type="ECO:0000256" key="11">
    <source>
        <dbReference type="SAM" id="MobiDB-lite"/>
    </source>
</evidence>
<evidence type="ECO:0000256" key="4">
    <source>
        <dbReference type="ARBA" id="ARBA00022763"/>
    </source>
</evidence>
<feature type="compositionally biased region" description="Basic and acidic residues" evidence="11">
    <location>
        <begin position="92"/>
        <end position="107"/>
    </location>
</feature>
<dbReference type="GO" id="GO:0004527">
    <property type="term" value="F:exonuclease activity"/>
    <property type="evidence" value="ECO:0007669"/>
    <property type="project" value="UniProtKB-KW"/>
</dbReference>
<evidence type="ECO:0000256" key="6">
    <source>
        <dbReference type="ARBA" id="ARBA00022839"/>
    </source>
</evidence>
<feature type="region of interest" description="Disordered" evidence="11">
    <location>
        <begin position="16"/>
        <end position="114"/>
    </location>
</feature>
<dbReference type="GO" id="GO:0017005">
    <property type="term" value="F:3'-tyrosyl-DNA phosphodiesterase activity"/>
    <property type="evidence" value="ECO:0007669"/>
    <property type="project" value="TreeGrafter"/>
</dbReference>
<dbReference type="AlphaFoldDB" id="T1JFN0"/>
<sequence length="576" mass="65268">MAAYRMSCDTDEQIARQLQAKFDEENGNNSSDSDKTMSEDELKEMQIQITKDLKKSKTKPTKTIIVHEISDSDEDDEPSPPPPKKIQNQRVVVHDLSDSSSDSEKPNQTKLKRKLTEDLPLCQFGSECYRKNPSHRKKFRHEDLPELEAKRNNLGVNSSDESCFTSNLFGFYVTKVSGIPNEYNMTGAIGIKDILSEKMGNLMESAQFSYMHDIEWIINQYPTQFRSNPLLLVHGEQRESKKALTREASGYPNITLCQAKLEIPFGTHHTKMMILMYDNGLRIVIHTANLIHGDWHQKTQGVWVSPVFPILSQSDAASSGESSTNFKKDFIEYLSAYNSPELNVWIARIKRHNLSSANVFLIGSTPGRHTGAKMSTYGHLKLRKVLKQNGPKSTIITPDWNVIGQFSSIGSLGPSPDLWLNKEFLISLSATKQTTPTKSPKLQLIFPCVENVRLSLEGYPAGGNLPYSNEVAKKQPWLNKYFHQWQSKIRGRSTAWGSMEKSGTQFMIRSYELGVLFLPNNINGSDTIKLAKSNDSSDFCMPYDVPLTPYSSYDEPWIWNIAHKALPDRHGNMWCK</sequence>
<dbReference type="InterPro" id="IPR010347">
    <property type="entry name" value="Tdp1"/>
</dbReference>
<dbReference type="Proteomes" id="UP000014500">
    <property type="component" value="Unassembled WGS sequence"/>
</dbReference>
<dbReference type="CDD" id="cd09193">
    <property type="entry name" value="PLDc_mTdp1_1"/>
    <property type="match status" value="1"/>
</dbReference>
<evidence type="ECO:0000256" key="1">
    <source>
        <dbReference type="ARBA" id="ARBA00004123"/>
    </source>
</evidence>
<dbReference type="GO" id="GO:0003690">
    <property type="term" value="F:double-stranded DNA binding"/>
    <property type="evidence" value="ECO:0007669"/>
    <property type="project" value="TreeGrafter"/>
</dbReference>
<keyword evidence="8" id="KW-0539">Nucleus</keyword>
<dbReference type="GO" id="GO:0006281">
    <property type="term" value="P:DNA repair"/>
    <property type="evidence" value="ECO:0007669"/>
    <property type="project" value="UniProtKB-KW"/>
</dbReference>
<dbReference type="HOGENOM" id="CLU_010413_4_0_1"/>
<evidence type="ECO:0000256" key="8">
    <source>
        <dbReference type="ARBA" id="ARBA00023242"/>
    </source>
</evidence>
<dbReference type="EnsemblMetazoa" id="SMAR012644-RA">
    <property type="protein sequence ID" value="SMAR012644-PA"/>
    <property type="gene ID" value="SMAR012644"/>
</dbReference>
<dbReference type="PhylomeDB" id="T1JFN0"/>
<dbReference type="Gene3D" id="3.30.870.10">
    <property type="entry name" value="Endonuclease Chain A"/>
    <property type="match status" value="3"/>
</dbReference>
<name>T1JFN0_STRMM</name>
<evidence type="ECO:0000256" key="2">
    <source>
        <dbReference type="ARBA" id="ARBA00010205"/>
    </source>
</evidence>
<dbReference type="PANTHER" id="PTHR12415:SF0">
    <property type="entry name" value="TYROSYL-DNA PHOSPHODIESTERASE 1"/>
    <property type="match status" value="1"/>
</dbReference>
<evidence type="ECO:0000256" key="5">
    <source>
        <dbReference type="ARBA" id="ARBA00022801"/>
    </source>
</evidence>
<keyword evidence="6" id="KW-0269">Exonuclease</keyword>
<proteinExistence type="inferred from homology"/>
<evidence type="ECO:0000256" key="10">
    <source>
        <dbReference type="PIRSR" id="PIRSR610347-2"/>
    </source>
</evidence>